<name>A0A644XXL5_9ZZZZ</name>
<dbReference type="PROSITE" id="PS51257">
    <property type="entry name" value="PROKAR_LIPOPROTEIN"/>
    <property type="match status" value="1"/>
</dbReference>
<dbReference type="InterPro" id="IPR011050">
    <property type="entry name" value="Pectin_lyase_fold/virulence"/>
</dbReference>
<dbReference type="Gene3D" id="2.160.20.10">
    <property type="entry name" value="Single-stranded right-handed beta-helix, Pectin lyase-like"/>
    <property type="match status" value="1"/>
</dbReference>
<evidence type="ECO:0000256" key="1">
    <source>
        <dbReference type="SAM" id="MobiDB-lite"/>
    </source>
</evidence>
<feature type="region of interest" description="Disordered" evidence="1">
    <location>
        <begin position="201"/>
        <end position="227"/>
    </location>
</feature>
<feature type="domain" description="Right handed beta helix" evidence="2">
    <location>
        <begin position="335"/>
        <end position="455"/>
    </location>
</feature>
<proteinExistence type="predicted"/>
<accession>A0A644XXL5</accession>
<evidence type="ECO:0000259" key="2">
    <source>
        <dbReference type="Pfam" id="PF13229"/>
    </source>
</evidence>
<dbReference type="PANTHER" id="PTHR41339">
    <property type="entry name" value="LIPL48"/>
    <property type="match status" value="1"/>
</dbReference>
<dbReference type="EMBL" id="VSSQ01003049">
    <property type="protein sequence ID" value="MPM18794.1"/>
    <property type="molecule type" value="Genomic_DNA"/>
</dbReference>
<dbReference type="AlphaFoldDB" id="A0A644XXL5"/>
<evidence type="ECO:0000313" key="3">
    <source>
        <dbReference type="EMBL" id="MPM18794.1"/>
    </source>
</evidence>
<dbReference type="SMART" id="SM00710">
    <property type="entry name" value="PbH1"/>
    <property type="match status" value="4"/>
</dbReference>
<gene>
    <name evidence="3" type="ORF">SDC9_65210</name>
</gene>
<dbReference type="Pfam" id="PF13229">
    <property type="entry name" value="Beta_helix"/>
    <property type="match status" value="1"/>
</dbReference>
<comment type="caution">
    <text evidence="3">The sequence shown here is derived from an EMBL/GenBank/DDBJ whole genome shotgun (WGS) entry which is preliminary data.</text>
</comment>
<sequence>MQQKRRTRIILVLLLAVMLVMSSCETLIEILETPFPSAIYVADSQGIARIPYPEQQFTVRLSDPLLLMLPVERSGYYELVNLNHPQTLLYMSIFSMDADKKEPLADNVVGNNPTDRFNVQLEGGKSYLVGIGMLGANLTGLNVRFQLVTATGPKRIEPVLVKPVPAVEEKPQALTPPYVPPTKAEVPPVEAVKMPELEKVVPTSTPVDTSIPPAPLTPPEPDKAKLGGPVELKELPALEERDIIAFTDPAPETPKARVFAPFVDNTAIAEKNVLSRNIEGVLTRDGGPYLINGNVTIPAGKSLVIEEGTVIRVSNGASIQVQGTLETKGKAGNEVVFTGNKTNAAGSWAGIVFHSGSTAKLEGTRILGAGAQQVVNGAWRNGSIFALDGAKPTITDCEIANGSGPGITLMGSASPTITNSSFQNLETPLLLDGTKATLAEFSGNRFGTITRMGIEVNANVLKSGTEMTLQAQRLPYIFRDFTIEKGAKLTIYGYNVLKFHPGTGLTVEGTLDVSGSLSGGVYFTSFKDDRGYDSNADKDASKPQAGDWAGILFTGEGKGYLNRAQILYAGAQRVASGSWRSGALMVGGSADPFVEGCIIADSGYSAVTVFDSAKPTVRGSILRSAEWPVVVQSTESLGLTLELNSYQKMKYQGIKVDAKELKSGKSLTIKANHYIPYVMGNFTVEKGAKLNILGGTILKFTPGSFLTIRGDLIANTSIAEESIYFTSASSNHNGDSNGDGPSGKPKAGDWGGLVFAGEGTGEFNSVGIYYAGAQKVVNGAWREGAVTIADDAYVNFFFSSISHSQGSAFVFLDRGNLTSRQLDVTHTEWVGKSHSPFAIPSNMNIAYYDEDTVKYKAIKFEFRDIPGNSNATIDGEWLPGLVFVSNSLNIPYDSVLTFRHATVKFEAGSQVVVKGELNAFDDPGYISTIFTSIRDDIGNDTNGDGNQSKPAAGDWVGFAFIESANGTFEAERIEYAGAQGVVAGAWRNASIVMADNANLMIRRLEIKNSAGNGILALGRNTPSLGQEVKFTNIAGETYKR</sequence>
<dbReference type="SUPFAM" id="SSF51126">
    <property type="entry name" value="Pectin lyase-like"/>
    <property type="match status" value="1"/>
</dbReference>
<dbReference type="InterPro" id="IPR012334">
    <property type="entry name" value="Pectin_lyas_fold"/>
</dbReference>
<organism evidence="3">
    <name type="scientific">bioreactor metagenome</name>
    <dbReference type="NCBI Taxonomy" id="1076179"/>
    <lineage>
        <taxon>unclassified sequences</taxon>
        <taxon>metagenomes</taxon>
        <taxon>ecological metagenomes</taxon>
    </lineage>
</organism>
<dbReference type="PANTHER" id="PTHR41339:SF1">
    <property type="entry name" value="SECRETED PROTEIN"/>
    <property type="match status" value="1"/>
</dbReference>
<dbReference type="InterPro" id="IPR006626">
    <property type="entry name" value="PbH1"/>
</dbReference>
<dbReference type="InterPro" id="IPR039448">
    <property type="entry name" value="Beta_helix"/>
</dbReference>
<protein>
    <recommendedName>
        <fullName evidence="2">Right handed beta helix domain-containing protein</fullName>
    </recommendedName>
</protein>
<reference evidence="3" key="1">
    <citation type="submission" date="2019-08" db="EMBL/GenBank/DDBJ databases">
        <authorList>
            <person name="Kucharzyk K."/>
            <person name="Murdoch R.W."/>
            <person name="Higgins S."/>
            <person name="Loffler F."/>
        </authorList>
    </citation>
    <scope>NUCLEOTIDE SEQUENCE</scope>
</reference>